<dbReference type="Proteomes" id="UP000466431">
    <property type="component" value="Chromosome"/>
</dbReference>
<dbReference type="EMBL" id="AP022591">
    <property type="protein sequence ID" value="BBY42980.1"/>
    <property type="molecule type" value="Genomic_DNA"/>
</dbReference>
<dbReference type="AlphaFoldDB" id="A0A7I7RF64"/>
<gene>
    <name evidence="1" type="ORF">MCEL_12750</name>
</gene>
<evidence type="ECO:0000313" key="2">
    <source>
        <dbReference type="Proteomes" id="UP000466431"/>
    </source>
</evidence>
<reference evidence="1 2" key="1">
    <citation type="journal article" date="2019" name="Emerg. Microbes Infect.">
        <title>Comprehensive subspecies identification of 175 nontuberculous mycobacteria species based on 7547 genomic profiles.</title>
        <authorList>
            <person name="Matsumoto Y."/>
            <person name="Kinjo T."/>
            <person name="Motooka D."/>
            <person name="Nabeya D."/>
            <person name="Jung N."/>
            <person name="Uechi K."/>
            <person name="Horii T."/>
            <person name="Iida T."/>
            <person name="Fujita J."/>
            <person name="Nakamura S."/>
        </authorList>
    </citation>
    <scope>NUCLEOTIDE SEQUENCE [LARGE SCALE GENOMIC DNA]</scope>
    <source>
        <strain evidence="1 2">JCM 18439</strain>
    </source>
</reference>
<protein>
    <submittedName>
        <fullName evidence="1">Uncharacterized protein</fullName>
    </submittedName>
</protein>
<accession>A0A7I7RF64</accession>
<sequence length="93" mass="9871">MGAPLTSERLRLLVKCAREAARRNQAFPYVVIEPTRYSAGVTGADEGSASGAAIYAFGVLPNPTTIGTLCSPSQQAWTSLYIVKSFAFTRSGV</sequence>
<organism evidence="1 2">
    <name type="scientific">Mycolicibacterium celeriflavum</name>
    <name type="common">Mycobacterium celeriflavum</name>
    <dbReference type="NCBI Taxonomy" id="1249101"/>
    <lineage>
        <taxon>Bacteria</taxon>
        <taxon>Bacillati</taxon>
        <taxon>Actinomycetota</taxon>
        <taxon>Actinomycetes</taxon>
        <taxon>Mycobacteriales</taxon>
        <taxon>Mycobacteriaceae</taxon>
        <taxon>Mycolicibacterium</taxon>
    </lineage>
</organism>
<keyword evidence="2" id="KW-1185">Reference proteome</keyword>
<evidence type="ECO:0000313" key="1">
    <source>
        <dbReference type="EMBL" id="BBY42980.1"/>
    </source>
</evidence>
<dbReference type="KEGG" id="mcee:MCEL_12750"/>
<name>A0A7I7RF64_MYCCF</name>
<proteinExistence type="predicted"/>